<comment type="similarity">
    <text evidence="10">Belongs to the ELO family.</text>
</comment>
<dbReference type="GO" id="GO:0019367">
    <property type="term" value="P:fatty acid elongation, saturated fatty acid"/>
    <property type="evidence" value="ECO:0007669"/>
    <property type="project" value="TreeGrafter"/>
</dbReference>
<dbReference type="GO" id="GO:0009922">
    <property type="term" value="F:fatty acid elongase activity"/>
    <property type="evidence" value="ECO:0007669"/>
    <property type="project" value="InterPro"/>
</dbReference>
<keyword evidence="5 10" id="KW-0276">Fatty acid metabolism</keyword>
<keyword evidence="8 10" id="KW-0472">Membrane</keyword>
<organism evidence="11 12">
    <name type="scientific">Porphyridium purpureum</name>
    <name type="common">Red alga</name>
    <name type="synonym">Porphyridium cruentum</name>
    <dbReference type="NCBI Taxonomy" id="35688"/>
    <lineage>
        <taxon>Eukaryota</taxon>
        <taxon>Rhodophyta</taxon>
        <taxon>Bangiophyceae</taxon>
        <taxon>Porphyridiales</taxon>
        <taxon>Porphyridiaceae</taxon>
        <taxon>Porphyridium</taxon>
    </lineage>
</organism>
<evidence type="ECO:0000313" key="11">
    <source>
        <dbReference type="EMBL" id="KAA8499293.1"/>
    </source>
</evidence>
<feature type="transmembrane region" description="Helical" evidence="10">
    <location>
        <begin position="283"/>
        <end position="302"/>
    </location>
</feature>
<evidence type="ECO:0000256" key="2">
    <source>
        <dbReference type="ARBA" id="ARBA00022516"/>
    </source>
</evidence>
<keyword evidence="4 10" id="KW-0812">Transmembrane</keyword>
<proteinExistence type="inferred from homology"/>
<dbReference type="InterPro" id="IPR030457">
    <property type="entry name" value="ELO_CS"/>
</dbReference>
<dbReference type="EMBL" id="VRMN01000001">
    <property type="protein sequence ID" value="KAA8499293.1"/>
    <property type="molecule type" value="Genomic_DNA"/>
</dbReference>
<evidence type="ECO:0000256" key="4">
    <source>
        <dbReference type="ARBA" id="ARBA00022692"/>
    </source>
</evidence>
<dbReference type="EC" id="2.3.1.-" evidence="10"/>
<dbReference type="GO" id="GO:0042761">
    <property type="term" value="P:very long-chain fatty acid biosynthetic process"/>
    <property type="evidence" value="ECO:0007669"/>
    <property type="project" value="TreeGrafter"/>
</dbReference>
<comment type="caution">
    <text evidence="11">The sequence shown here is derived from an EMBL/GenBank/DDBJ whole genome shotgun (WGS) entry which is preliminary data.</text>
</comment>
<name>A0A5J4Z949_PORPP</name>
<dbReference type="AlphaFoldDB" id="A0A5J4Z949"/>
<dbReference type="PROSITE" id="PS01188">
    <property type="entry name" value="ELO"/>
    <property type="match status" value="1"/>
</dbReference>
<evidence type="ECO:0000256" key="7">
    <source>
        <dbReference type="ARBA" id="ARBA00023098"/>
    </source>
</evidence>
<keyword evidence="2 10" id="KW-0444">Lipid biosynthesis</keyword>
<evidence type="ECO:0000256" key="3">
    <source>
        <dbReference type="ARBA" id="ARBA00022679"/>
    </source>
</evidence>
<dbReference type="InterPro" id="IPR002076">
    <property type="entry name" value="ELO_fam"/>
</dbReference>
<accession>A0A5J4Z949</accession>
<keyword evidence="12" id="KW-1185">Reference proteome</keyword>
<evidence type="ECO:0000313" key="12">
    <source>
        <dbReference type="Proteomes" id="UP000324585"/>
    </source>
</evidence>
<keyword evidence="9 10" id="KW-0275">Fatty acid biosynthesis</keyword>
<dbReference type="Pfam" id="PF01151">
    <property type="entry name" value="ELO"/>
    <property type="match status" value="1"/>
</dbReference>
<dbReference type="GO" id="GO:0034626">
    <property type="term" value="P:fatty acid elongation, polyunsaturated fatty acid"/>
    <property type="evidence" value="ECO:0007669"/>
    <property type="project" value="TreeGrafter"/>
</dbReference>
<feature type="transmembrane region" description="Helical" evidence="10">
    <location>
        <begin position="61"/>
        <end position="83"/>
    </location>
</feature>
<gene>
    <name evidence="11" type="ORF">FVE85_6878</name>
</gene>
<dbReference type="Proteomes" id="UP000324585">
    <property type="component" value="Unassembled WGS sequence"/>
</dbReference>
<feature type="transmembrane region" description="Helical" evidence="10">
    <location>
        <begin position="200"/>
        <end position="219"/>
    </location>
</feature>
<feature type="transmembrane region" description="Helical" evidence="10">
    <location>
        <begin position="144"/>
        <end position="165"/>
    </location>
</feature>
<evidence type="ECO:0000256" key="8">
    <source>
        <dbReference type="ARBA" id="ARBA00023136"/>
    </source>
</evidence>
<dbReference type="OrthoDB" id="434092at2759"/>
<dbReference type="PANTHER" id="PTHR11157:SF126">
    <property type="entry name" value="ELONGATION OF VERY LONG CHAIN FATTY ACIDS PROTEIN"/>
    <property type="match status" value="1"/>
</dbReference>
<dbReference type="GO" id="GO:0005789">
    <property type="term" value="C:endoplasmic reticulum membrane"/>
    <property type="evidence" value="ECO:0007669"/>
    <property type="project" value="TreeGrafter"/>
</dbReference>
<feature type="transmembrane region" description="Helical" evidence="10">
    <location>
        <begin position="253"/>
        <end position="271"/>
    </location>
</feature>
<feature type="transmembrane region" description="Helical" evidence="10">
    <location>
        <begin position="177"/>
        <end position="194"/>
    </location>
</feature>
<comment type="catalytic activity">
    <reaction evidence="10">
        <text>an acyl-CoA + malonyl-CoA + H(+) = a 3-oxoacyl-CoA + CO2 + CoA</text>
        <dbReference type="Rhea" id="RHEA:50252"/>
        <dbReference type="ChEBI" id="CHEBI:15378"/>
        <dbReference type="ChEBI" id="CHEBI:16526"/>
        <dbReference type="ChEBI" id="CHEBI:57287"/>
        <dbReference type="ChEBI" id="CHEBI:57384"/>
        <dbReference type="ChEBI" id="CHEBI:58342"/>
        <dbReference type="ChEBI" id="CHEBI:90726"/>
    </reaction>
    <physiologicalReaction direction="left-to-right" evidence="10">
        <dbReference type="Rhea" id="RHEA:50253"/>
    </physiologicalReaction>
</comment>
<evidence type="ECO:0000256" key="5">
    <source>
        <dbReference type="ARBA" id="ARBA00022832"/>
    </source>
</evidence>
<dbReference type="PANTHER" id="PTHR11157">
    <property type="entry name" value="FATTY ACID ACYL TRANSFERASE-RELATED"/>
    <property type="match status" value="1"/>
</dbReference>
<evidence type="ECO:0000256" key="9">
    <source>
        <dbReference type="ARBA" id="ARBA00023160"/>
    </source>
</evidence>
<comment type="subcellular location">
    <subcellularLocation>
        <location evidence="1">Membrane</location>
        <topology evidence="1">Multi-pass membrane protein</topology>
    </subcellularLocation>
</comment>
<sequence length="315" mass="36203">MAQVEQAFYALLFRADSALHGVLERNDALRNADATLVAWTTKVLGEQHPMSQQLPLVSPSLFLFFFTFYIVFVALLCPLLALVRGDKNKPVTVRITGTKRVYNAFMVALSFYMGTKTLVLAAQGFDSVWCVPMTDGEHGKAMAWMAWIFTYSKVLEFFDSISMAIEGRWRQLSFLHTYHHVSIWIYWYAILWLAPGSDGYFSLALNSYIHVVMYLYYFLTSFEAVQNGPNYKFISSMREWLNKYKFYVTKMQIAQFCSFVGQSIYVGYYRTGCDFPDGLSKGLLWYMISLITLFLNFMFMSGRKGGKAKGAKKVE</sequence>
<evidence type="ECO:0000256" key="10">
    <source>
        <dbReference type="RuleBase" id="RU361115"/>
    </source>
</evidence>
<dbReference type="GO" id="GO:0030148">
    <property type="term" value="P:sphingolipid biosynthetic process"/>
    <property type="evidence" value="ECO:0007669"/>
    <property type="project" value="TreeGrafter"/>
</dbReference>
<protein>
    <recommendedName>
        <fullName evidence="10">Elongation of fatty acids protein</fullName>
        <ecNumber evidence="10">2.3.1.-</ecNumber>
    </recommendedName>
</protein>
<feature type="transmembrane region" description="Helical" evidence="10">
    <location>
        <begin position="104"/>
        <end position="124"/>
    </location>
</feature>
<dbReference type="GO" id="GO:0034625">
    <property type="term" value="P:fatty acid elongation, monounsaturated fatty acid"/>
    <property type="evidence" value="ECO:0007669"/>
    <property type="project" value="TreeGrafter"/>
</dbReference>
<evidence type="ECO:0000256" key="6">
    <source>
        <dbReference type="ARBA" id="ARBA00022989"/>
    </source>
</evidence>
<keyword evidence="7 10" id="KW-0443">Lipid metabolism</keyword>
<reference evidence="12" key="1">
    <citation type="journal article" date="2019" name="Nat. Commun.">
        <title>Expansion of phycobilisome linker gene families in mesophilic red algae.</title>
        <authorList>
            <person name="Lee J."/>
            <person name="Kim D."/>
            <person name="Bhattacharya D."/>
            <person name="Yoon H.S."/>
        </authorList>
    </citation>
    <scope>NUCLEOTIDE SEQUENCE [LARGE SCALE GENOMIC DNA]</scope>
    <source>
        <strain evidence="12">CCMP 1328</strain>
    </source>
</reference>
<keyword evidence="6 10" id="KW-1133">Transmembrane helix</keyword>
<dbReference type="OMA" id="IVTINIW"/>
<evidence type="ECO:0000256" key="1">
    <source>
        <dbReference type="ARBA" id="ARBA00004141"/>
    </source>
</evidence>
<keyword evidence="3 10" id="KW-0808">Transferase</keyword>